<dbReference type="FunFam" id="3.90.1750.10:FF:000026">
    <property type="entry name" value="E3 ubiquitin-protein ligase HACE1"/>
    <property type="match status" value="1"/>
</dbReference>
<dbReference type="FunFam" id="3.30.2160.10:FF:000001">
    <property type="entry name" value="E3 ubiquitin-protein ligase NEDD4-like"/>
    <property type="match status" value="1"/>
</dbReference>
<accession>A0AAV6M924</accession>
<dbReference type="EC" id="2.3.2.26" evidence="3"/>
<feature type="compositionally biased region" description="Acidic residues" evidence="8">
    <location>
        <begin position="2200"/>
        <end position="2229"/>
    </location>
</feature>
<feature type="compositionally biased region" description="Basic and acidic residues" evidence="8">
    <location>
        <begin position="940"/>
        <end position="949"/>
    </location>
</feature>
<evidence type="ECO:0000256" key="7">
    <source>
        <dbReference type="PROSITE-ProRule" id="PRU00104"/>
    </source>
</evidence>
<keyword evidence="12" id="KW-1185">Reference proteome</keyword>
<dbReference type="EMBL" id="JAGKQH010000016">
    <property type="protein sequence ID" value="KAG6577516.1"/>
    <property type="molecule type" value="Genomic_DNA"/>
</dbReference>
<comment type="caution">
    <text evidence="11">The sequence shown here is derived from an EMBL/GenBank/DDBJ whole genome shotgun (WGS) entry which is preliminary data.</text>
</comment>
<feature type="region of interest" description="Disordered" evidence="8">
    <location>
        <begin position="3102"/>
        <end position="3121"/>
    </location>
</feature>
<feature type="region of interest" description="Disordered" evidence="8">
    <location>
        <begin position="2198"/>
        <end position="2241"/>
    </location>
</feature>
<evidence type="ECO:0000256" key="3">
    <source>
        <dbReference type="ARBA" id="ARBA00012485"/>
    </source>
</evidence>
<evidence type="ECO:0000256" key="2">
    <source>
        <dbReference type="ARBA" id="ARBA00004906"/>
    </source>
</evidence>
<evidence type="ECO:0000313" key="11">
    <source>
        <dbReference type="EMBL" id="KAG6577516.1"/>
    </source>
</evidence>
<dbReference type="InterPro" id="IPR000569">
    <property type="entry name" value="HECT_dom"/>
</dbReference>
<feature type="region of interest" description="Disordered" evidence="8">
    <location>
        <begin position="940"/>
        <end position="974"/>
    </location>
</feature>
<dbReference type="FunFam" id="3.90.1750.10:FF:000003">
    <property type="entry name" value="E3 ubiquitin-protein ligase UPL1"/>
    <property type="match status" value="1"/>
</dbReference>
<dbReference type="GO" id="GO:0006511">
    <property type="term" value="P:ubiquitin-dependent protein catabolic process"/>
    <property type="evidence" value="ECO:0007669"/>
    <property type="project" value="TreeGrafter"/>
</dbReference>
<evidence type="ECO:0000313" key="12">
    <source>
        <dbReference type="Proteomes" id="UP000685013"/>
    </source>
</evidence>
<feature type="compositionally biased region" description="Polar residues" evidence="8">
    <location>
        <begin position="955"/>
        <end position="964"/>
    </location>
</feature>
<comment type="similarity">
    <text evidence="6">Belongs to the UPL family. TOM1/PTR1 subfamily.</text>
</comment>
<dbReference type="FunFam" id="3.30.2410.10:FF:000010">
    <property type="entry name" value="E3 ubiquitin-protein ligase UPL1"/>
    <property type="match status" value="1"/>
</dbReference>
<feature type="domain" description="HECT" evidence="10">
    <location>
        <begin position="3448"/>
        <end position="3789"/>
    </location>
</feature>
<dbReference type="Pfam" id="PF06025">
    <property type="entry name" value="DUF913"/>
    <property type="match status" value="1"/>
</dbReference>
<dbReference type="InterPro" id="IPR025527">
    <property type="entry name" value="HUWE1/Rev1_UBM"/>
</dbReference>
<dbReference type="GO" id="GO:0061630">
    <property type="term" value="F:ubiquitin protein ligase activity"/>
    <property type="evidence" value="ECO:0007669"/>
    <property type="project" value="UniProtKB-EC"/>
</dbReference>
<feature type="non-terminal residue" evidence="11">
    <location>
        <position position="1"/>
    </location>
</feature>
<gene>
    <name evidence="11" type="primary">UPL1</name>
    <name evidence="11" type="ORF">SDJN03_25090</name>
</gene>
<keyword evidence="4" id="KW-0808">Transferase</keyword>
<dbReference type="Proteomes" id="UP000685013">
    <property type="component" value="Chromosome 16"/>
</dbReference>
<dbReference type="PROSITE" id="PS50030">
    <property type="entry name" value="UBA"/>
    <property type="match status" value="1"/>
</dbReference>
<dbReference type="Pfam" id="PF14377">
    <property type="entry name" value="UBM"/>
    <property type="match status" value="3"/>
</dbReference>
<dbReference type="InterPro" id="IPR010314">
    <property type="entry name" value="E3_Ub_ligase_DUF913"/>
</dbReference>
<dbReference type="GO" id="GO:0000209">
    <property type="term" value="P:protein polyubiquitination"/>
    <property type="evidence" value="ECO:0007669"/>
    <property type="project" value="TreeGrafter"/>
</dbReference>
<evidence type="ECO:0000259" key="10">
    <source>
        <dbReference type="PROSITE" id="PS50237"/>
    </source>
</evidence>
<dbReference type="InterPro" id="IPR015940">
    <property type="entry name" value="UBA"/>
</dbReference>
<dbReference type="Pfam" id="PF06012">
    <property type="entry name" value="DUF908"/>
    <property type="match status" value="2"/>
</dbReference>
<comment type="catalytic activity">
    <reaction evidence="1">
        <text>S-ubiquitinyl-[E2 ubiquitin-conjugating enzyme]-L-cysteine + [acceptor protein]-L-lysine = [E2 ubiquitin-conjugating enzyme]-L-cysteine + N(6)-ubiquitinyl-[acceptor protein]-L-lysine.</text>
        <dbReference type="EC" id="2.3.2.26"/>
    </reaction>
</comment>
<evidence type="ECO:0000256" key="5">
    <source>
        <dbReference type="ARBA" id="ARBA00022786"/>
    </source>
</evidence>
<dbReference type="PROSITE" id="PS50330">
    <property type="entry name" value="UIM"/>
    <property type="match status" value="1"/>
</dbReference>
<dbReference type="CDD" id="cd00078">
    <property type="entry name" value="HECTc"/>
    <property type="match status" value="1"/>
</dbReference>
<name>A0AAV6M924_9ROSI</name>
<feature type="active site" description="Glycyl thioester intermediate" evidence="7">
    <location>
        <position position="3756"/>
    </location>
</feature>
<dbReference type="InterPro" id="IPR010309">
    <property type="entry name" value="E3_Ub_ligase_DUF908"/>
</dbReference>
<feature type="region of interest" description="Disordered" evidence="8">
    <location>
        <begin position="2487"/>
        <end position="2507"/>
    </location>
</feature>
<proteinExistence type="inferred from homology"/>
<feature type="domain" description="UBA" evidence="9">
    <location>
        <begin position="1328"/>
        <end position="1369"/>
    </location>
</feature>
<dbReference type="PROSITE" id="PS50237">
    <property type="entry name" value="HECT"/>
    <property type="match status" value="1"/>
</dbReference>
<dbReference type="SMART" id="SM00119">
    <property type="entry name" value="HECTc"/>
    <property type="match status" value="1"/>
</dbReference>
<dbReference type="SMART" id="SM00165">
    <property type="entry name" value="UBA"/>
    <property type="match status" value="1"/>
</dbReference>
<dbReference type="Pfam" id="PF22562">
    <property type="entry name" value="UBA_7"/>
    <property type="match status" value="1"/>
</dbReference>
<keyword evidence="5 7" id="KW-0833">Ubl conjugation pathway</keyword>
<evidence type="ECO:0000259" key="9">
    <source>
        <dbReference type="PROSITE" id="PS50030"/>
    </source>
</evidence>
<evidence type="ECO:0000256" key="6">
    <source>
        <dbReference type="ARBA" id="ARBA00034494"/>
    </source>
</evidence>
<sequence>MLEILHFAGSNYFSVTGKWSSSSAFFNFCNALSTKMKMKRGRALEVPPKIRSFINNVTSVPLEDIEEPLKGFVWEFDKGDFHHWADLFNHFDSFFEKHIKFRKDLQVEDNFLGSDSPFPREAVLQILRVIRIILENCTNKQFYSSYEHLSCLLASTDADIVEACLQTLAAFLKKSIGKYTIRDASLNSKLFSLAQGWGGKEEGLGLIACALQNGCSQVTHELGCTLHFEFYAINESGSEIDQLAKGLQIIHLSNVFCLETDLELLSKLIARFNVPTSLRFSLLTRMRFARAFHSLSARQQYTCIRLYAFIILVQASGDADDLVTFFNSEPEFVNELVGLLSYEDEVPVKIRILCLLSLVALCQDRSRQPTVLSAVTSGGHRGILSSLMQKAVDSVITDTTKCSILFAEALLSVVTVLVSSTSGCSAMREAGFIPTLLPLLKDTNPQHLHLVSTAVHILEVFMDYSNPAVALFRDLGGLDDTISRLKVEVSHFENGSKQQRDHLEYDRRNWQVGIAASSDLDDLQPSYSEALLSYRRRLLMKALLRAISLGTYAPGNTARFYGSEENLLPHCLCIIFRRAKDFGGGVFSLAATVMSDLIHKDPTCFSVLDAAGLPAAFLDAVMDGVVCSAEAITCIPQCLDALCLNNNGLQAVKDRNALRCFVKIFTSRTYLRSLASDASGSLSSGLDELMRHASSLRGPGVDMLLEILTSIVKIGSPVDASCMSIDPSCSSTAVPMETNVEERKSVLSDDKGTAKTGNLEQNGDELFLDQSITNPESFLPDCVSNAARLLETVLQNADACRIFVEKKGIEAVLQLISLPLMPPSVSVGQSISIAFKSFSPQHSASLARVVCTFLKEHLKSTNEFLISIKGLHLALVESSKQTRGLKHLSCLESILCLCTFLLKGTTTLVSELGISDADILKDIGCTYREIIWQISLDNHSKTDDKKSADQESESSDSTPSNTPGRESDDDANMPVVRYMNPVSLRNGSHLWGGERELLSVVHSSESLHRRSRHGLHLRGGRSGRYLEPFNIDSEASAGTPEASSTPELKKKSPEVLVSEILNKLASTLHAFFTALVKGFTSSNRRRVDSGSLNSASKALGTAVSKIFLDALSFSGHSSSSGLDISLPVKCQYLGKVVDDMAALTFDGRKRTCYSAMINNFYVHGTFKELITTFQATSQLLWSLPYSVQNSAVDHDTTNEESNLSHSPWLFDTIQGYCRVLEYFVSSTLLLSPNSASQVQQLIQPVAVGLSIGLFPVPRDPEVFVRMLQAQVLDVLLPILNHPNFPNCNPSFIASIVSLVTHIYSGVSDVKRNHNGIAGTTNPRFIPPPPNEATIATMVEMGFTRERAEEALRRVGINSVEMAMEWLFSHAEDPVQEDNELARALALSMGNSSESSKVDNGDKSMDVLTDEGHAKAPPVDDILAASLRLFQSSDKMAFTLTDLLVTLCNRNKGEDRPRVMSYLIHQLKLCPLDLTKDNGASSMLLHIIALLLFEDWNARKIAAQEGIVSVVIDILTNFKSRNAAAPAVPKCVSALLLILDSMLQCRPKIISENTVGSPVGSPPDLSGGGQLPMLAPMSIGDDKTNKTTLNADNKESGSVFENVLGKPTGYLTADECNQMMLFACDLIKQRVPGVIMQAVLQLCARLTKIHALALQFLENGGLVELFNLPRTCFFPGYDTLASAIVRHLLEDPQTLQTAMEMEIRQNLGGRRHAERTSACNFLASMSAVISRDPMVFMKASAAVCQLETSGGHTFVVLSKEREKEKEKERSKVSGTEVGLSSNESVMISENKIYDGSGKYFKNHKKIPANLTQVINQLIEIVVKYPLAQNQADSVSNFCSMEVDEPDTKVKGKSKAVDKNNLEDESVKSTGLAKVTFVLKLLSDILLMYVHAVGVILRRDSEMCQLRGCNHLDSAGQGGIIYHILQRLLPLSVDKSAGPDEWRDKLSEKASYYLVVLCGRSSEGRRRVINELVKALSFFSSSESSSNKNSVLPDKRIFAFSNLAYSILSKNYSSSNLPGSGCSPDIAKSMIDGGMVQCLTNILQVVDLDHPDAPKIVNLILKALESLTRAANASEKIMKSDGMVKKKSPGLNERLGDQINTVSTDDTIGQNQNAGSQQLVREAAENNQQEFATAQNDGNVHTQSNWSLEREMRLEVEGTMAANLHMDLGTEFMREEMGEAGVLHDSDQIEMSFHVENRADEEMGDEDDDAEDDDDDDDGEDVDEDIAEDDGGMMSLPDTDDTRLADDYNDEMVDEEDDDFHENRVIEDRWREALDGLDHLQIPGQPGGASGLVDVATEPFEGGNVNDLFRFRRPLYFERRHQTGRSSFERSVVEVNGFQHPLLLRPSQSGDMLSMRSSTGNLSRDLDTLSSGSYDASNFYVFDAPVFPYNHVENSLFGGAAPPPSAEYPIGIDPLTFAGRRGLGDGRWTDDGQPQGSTQAIAVAQAVEELFVSYMHGIMPAESLPQNFGVQDKQLDTLPSINNLVVAESGNARSQENDDQNPDNSVEASHHETNVTVESAISHHVNSESIIEEAVENVQEHERMSIQPHAPDITLSEHDRMDIGEQNGASDQQIETLPQFDNLDCDGTFEVPTDLHEMPSQAIYRPGSSEMNAVDGNHVVSNFGLETPYPGDCQVSSAGASVNVDMNDNDAEEILTEQHIPTSENGRGGSTSEQNVQVAPDVNQADQSRMSNEASGANALDPTFLEALPEDLRVEVLASQQAQPIQPPRYALPSADDIDPEFLAALPPGIQAEVLAQQRAQSVAQQAEGQPVDMHNTSIISTLPANLRQELLLNSSEAVLSALPSSLQAEAQMLRDRAMSHYQAGTLFSNTQRLGNRRNGLGFNRQTVMDRGVGVTIGGRAASAIADSLMMKKIEGEPLLDGKSLKSLIRLLRLAQPLGKGLLQRLLFNLCAHSVTRTILVYLLLDMINSEAEGFVGGVATINSQRLYGCQSNVVYGQSQLSDGLPPLVLRRILEILTYLATNHSSVANMLFYFDLEAFPENLSSTFMETKKGKEKVVAGLLSSNLKNCRAGIVPLILFLKLLNRPLFLRSVVRLEQVMCLLQVVVHIASSKLEHQSRSEHRTGNPPILPVNEASVVSKYPALPEGESKQESSDAAGSTSGGKRSNDIHNIFLLLPQSVLCNLCALLGREGLSDKVYALAGEILKKLSSVVAPHRKFFMSELSELANGLSSSAISELVTLKNTNMLGLSASSMAGAAIVRVLQVLSSLTSPCTRETKSSECDIELEEQAIMWRLNVELEPLWQTLSDCISVIETQLSQSSSFTTPINVGGLLQGTISSSPLPPGGQRLLPFIEAFFVLSEKLQANLSILQQDHANITAREVKESAGSSDALSMKGADYQKKSDGAVTFTRFSERHRRILNAFIRQNPGLLEKSLSILLKAPRLIDFDNKRAYFRSRIRQQNKQHIYGPLQISVRRAYILEDSYNQLRKRPTQDLRGRLTVQFQGEEGVDAGGLTREWYQLLSRVIFDKGALLFTTVGNNVTFQPNPNSVYQTEHLSYFKFVGRVVAKALFDGQLLDVYFTRSFYMHILGVKVTYHDIEAVDPDYYKNLKWMLENDVSDIPDLTFSMDADEEKHILYEKNEVTDYELKPGGRNIRVTEETKHEYVDLVADHILTNAIRPQINSFLDGFNELVPRELISIFNDKELELLISGLPEIDLDDLKENTEYTVYTAASSVVQWFWEVVKSFSKEDMARLLQFVTGTSKVPLEGFKALQGISGPQRFHIRKAYGASDRLPSAHTCFNQLDLPEYSSKEQLQERLMLAIHEASEGFGFG</sequence>
<organism evidence="11 12">
    <name type="scientific">Cucurbita argyrosperma subsp. sororia</name>
    <dbReference type="NCBI Taxonomy" id="37648"/>
    <lineage>
        <taxon>Eukaryota</taxon>
        <taxon>Viridiplantae</taxon>
        <taxon>Streptophyta</taxon>
        <taxon>Embryophyta</taxon>
        <taxon>Tracheophyta</taxon>
        <taxon>Spermatophyta</taxon>
        <taxon>Magnoliopsida</taxon>
        <taxon>eudicotyledons</taxon>
        <taxon>Gunneridae</taxon>
        <taxon>Pentapetalae</taxon>
        <taxon>rosids</taxon>
        <taxon>fabids</taxon>
        <taxon>Cucurbitales</taxon>
        <taxon>Cucurbitaceae</taxon>
        <taxon>Cucurbiteae</taxon>
        <taxon>Cucurbita</taxon>
    </lineage>
</organism>
<dbReference type="Pfam" id="PF00632">
    <property type="entry name" value="HECT"/>
    <property type="match status" value="1"/>
</dbReference>
<evidence type="ECO:0000256" key="4">
    <source>
        <dbReference type="ARBA" id="ARBA00022679"/>
    </source>
</evidence>
<comment type="pathway">
    <text evidence="2">Protein modification; protein ubiquitination.</text>
</comment>
<evidence type="ECO:0000256" key="8">
    <source>
        <dbReference type="SAM" id="MobiDB-lite"/>
    </source>
</evidence>
<evidence type="ECO:0000256" key="1">
    <source>
        <dbReference type="ARBA" id="ARBA00000885"/>
    </source>
</evidence>
<dbReference type="GO" id="GO:0005737">
    <property type="term" value="C:cytoplasm"/>
    <property type="evidence" value="ECO:0007669"/>
    <property type="project" value="TreeGrafter"/>
</dbReference>
<dbReference type="InterPro" id="IPR003903">
    <property type="entry name" value="UIM_dom"/>
</dbReference>
<dbReference type="PANTHER" id="PTHR11254:SF67">
    <property type="entry name" value="E3 UBIQUITIN-PROTEIN LIGASE HUWE1"/>
    <property type="match status" value="1"/>
</dbReference>
<dbReference type="CDD" id="cd14327">
    <property type="entry name" value="UBA_atUPL1_2_like"/>
    <property type="match status" value="1"/>
</dbReference>
<dbReference type="PANTHER" id="PTHR11254">
    <property type="entry name" value="HECT DOMAIN UBIQUITIN-PROTEIN LIGASE"/>
    <property type="match status" value="1"/>
</dbReference>
<protein>
    <recommendedName>
        <fullName evidence="3">HECT-type E3 ubiquitin transferase</fullName>
        <ecNumber evidence="3">2.3.2.26</ecNumber>
    </recommendedName>
</protein>
<feature type="compositionally biased region" description="Polar residues" evidence="8">
    <location>
        <begin position="3111"/>
        <end position="3121"/>
    </location>
</feature>
<dbReference type="InterPro" id="IPR050409">
    <property type="entry name" value="E3_ubiq-protein_ligase"/>
</dbReference>
<reference evidence="11 12" key="1">
    <citation type="journal article" date="2021" name="Hortic Res">
        <title>The domestication of Cucurbita argyrosperma as revealed by the genome of its wild relative.</title>
        <authorList>
            <person name="Barrera-Redondo J."/>
            <person name="Sanchez-de la Vega G."/>
            <person name="Aguirre-Liguori J.A."/>
            <person name="Castellanos-Morales G."/>
            <person name="Gutierrez-Guerrero Y.T."/>
            <person name="Aguirre-Dugua X."/>
            <person name="Aguirre-Planter E."/>
            <person name="Tenaillon M.I."/>
            <person name="Lira-Saade R."/>
            <person name="Eguiarte L.E."/>
        </authorList>
    </citation>
    <scope>NUCLEOTIDE SEQUENCE [LARGE SCALE GENOMIC DNA]</scope>
    <source>
        <strain evidence="11">JBR-2021</strain>
    </source>
</reference>